<accession>A0ABW5FKP4</accession>
<evidence type="ECO:0000313" key="2">
    <source>
        <dbReference type="EMBL" id="MFD2414807.1"/>
    </source>
</evidence>
<protein>
    <recommendedName>
        <fullName evidence="4">ImmA/IrrE family metallo-endopeptidase</fullName>
    </recommendedName>
</protein>
<name>A0ABW5FKP4_9PSEU</name>
<comment type="caution">
    <text evidence="2">The sequence shown here is derived from an EMBL/GenBank/DDBJ whole genome shotgun (WGS) entry which is preliminary data.</text>
</comment>
<dbReference type="RefSeq" id="WP_378260029.1">
    <property type="nucleotide sequence ID" value="NZ_JBHUKR010000002.1"/>
</dbReference>
<feature type="compositionally biased region" description="Basic and acidic residues" evidence="1">
    <location>
        <begin position="9"/>
        <end position="27"/>
    </location>
</feature>
<proteinExistence type="predicted"/>
<evidence type="ECO:0000256" key="1">
    <source>
        <dbReference type="SAM" id="MobiDB-lite"/>
    </source>
</evidence>
<gene>
    <name evidence="2" type="ORF">ACFSXZ_00500</name>
</gene>
<evidence type="ECO:0000313" key="3">
    <source>
        <dbReference type="Proteomes" id="UP001597417"/>
    </source>
</evidence>
<organism evidence="2 3">
    <name type="scientific">Amycolatopsis pigmentata</name>
    <dbReference type="NCBI Taxonomy" id="450801"/>
    <lineage>
        <taxon>Bacteria</taxon>
        <taxon>Bacillati</taxon>
        <taxon>Actinomycetota</taxon>
        <taxon>Actinomycetes</taxon>
        <taxon>Pseudonocardiales</taxon>
        <taxon>Pseudonocardiaceae</taxon>
        <taxon>Amycolatopsis</taxon>
    </lineage>
</organism>
<dbReference type="Proteomes" id="UP001597417">
    <property type="component" value="Unassembled WGS sequence"/>
</dbReference>
<dbReference type="EMBL" id="JBHUKR010000002">
    <property type="protein sequence ID" value="MFD2414807.1"/>
    <property type="molecule type" value="Genomic_DNA"/>
</dbReference>
<sequence length="325" mass="35600">MTRTPKRRASTDRRTSRRTLSPEERAERLSAARQQLLDGVDKLMTADGWQQLITSRAWLRRYSLNNLIMILQQCPEATDVRPLSEWRKEGYGYMRKGTHKIKIWKPRFRMLDADDGSDSTSDEETSGKAALSGFMLVPVVDVSQLQGDPAANRPAPPLPVELSGDAPAGLWDGIAAQITARGYRIEPGDCGGAFGQTVWAERRVTVRADVDCAQAAKTLTHELAHILCDHETRTDTPRPLREVEAESVACIVAAICGLDTLAYSVPYAVGWAADRDTARASAERVLTVADAILERLDRAPRQPATVDTDSNAVDVAQRAVPAAVA</sequence>
<keyword evidence="3" id="KW-1185">Reference proteome</keyword>
<reference evidence="3" key="1">
    <citation type="journal article" date="2019" name="Int. J. Syst. Evol. Microbiol.">
        <title>The Global Catalogue of Microorganisms (GCM) 10K type strain sequencing project: providing services to taxonomists for standard genome sequencing and annotation.</title>
        <authorList>
            <consortium name="The Broad Institute Genomics Platform"/>
            <consortium name="The Broad Institute Genome Sequencing Center for Infectious Disease"/>
            <person name="Wu L."/>
            <person name="Ma J."/>
        </authorList>
    </citation>
    <scope>NUCLEOTIDE SEQUENCE [LARGE SCALE GENOMIC DNA]</scope>
    <source>
        <strain evidence="3">CGMCC 4.7645</strain>
    </source>
</reference>
<feature type="region of interest" description="Disordered" evidence="1">
    <location>
        <begin position="1"/>
        <end position="27"/>
    </location>
</feature>
<evidence type="ECO:0008006" key="4">
    <source>
        <dbReference type="Google" id="ProtNLM"/>
    </source>
</evidence>